<dbReference type="RefSeq" id="WP_012520084.1">
    <property type="nucleotide sequence ID" value="NZ_CAKMLI010000001.1"/>
</dbReference>
<dbReference type="SUPFAM" id="SSF56349">
    <property type="entry name" value="DNA breaking-rejoining enzymes"/>
    <property type="match status" value="1"/>
</dbReference>
<gene>
    <name evidence="2" type="ORF">AV942_19030</name>
</gene>
<name>A0AAC8XNC8_9ALTE</name>
<protein>
    <submittedName>
        <fullName evidence="2">Integrase</fullName>
    </submittedName>
</protein>
<dbReference type="GO" id="GO:0003677">
    <property type="term" value="F:DNA binding"/>
    <property type="evidence" value="ECO:0007669"/>
    <property type="project" value="InterPro"/>
</dbReference>
<sequence length="122" mass="13772">MSNCLVKSGRFNLPLPDAIGERLLAHIENKEDDDFVIGIGSKTASRTFLNFKVKHVTDNKLKGFHSFKHMYITAMERAGIEENITAQIVGHERGKTMSYGYYSKGHELRRLKEAVDKGTALM</sequence>
<proteinExistence type="predicted"/>
<organism evidence="2 3">
    <name type="scientific">Alteromonas mediterranea</name>
    <dbReference type="NCBI Taxonomy" id="314275"/>
    <lineage>
        <taxon>Bacteria</taxon>
        <taxon>Pseudomonadati</taxon>
        <taxon>Pseudomonadota</taxon>
        <taxon>Gammaproteobacteria</taxon>
        <taxon>Alteromonadales</taxon>
        <taxon>Alteromonadaceae</taxon>
        <taxon>Alteromonas/Salinimonas group</taxon>
        <taxon>Alteromonas</taxon>
    </lineage>
</organism>
<dbReference type="Gene3D" id="1.10.443.10">
    <property type="entry name" value="Intergrase catalytic core"/>
    <property type="match status" value="1"/>
</dbReference>
<evidence type="ECO:0000313" key="3">
    <source>
        <dbReference type="Proteomes" id="UP000061468"/>
    </source>
</evidence>
<dbReference type="EMBL" id="CP013928">
    <property type="protein sequence ID" value="AMJ80231.1"/>
    <property type="molecule type" value="Genomic_DNA"/>
</dbReference>
<dbReference type="InterPro" id="IPR011010">
    <property type="entry name" value="DNA_brk_join_enz"/>
</dbReference>
<evidence type="ECO:0000313" key="2">
    <source>
        <dbReference type="EMBL" id="AMJ80231.1"/>
    </source>
</evidence>
<evidence type="ECO:0000256" key="1">
    <source>
        <dbReference type="ARBA" id="ARBA00023172"/>
    </source>
</evidence>
<dbReference type="GO" id="GO:0006310">
    <property type="term" value="P:DNA recombination"/>
    <property type="evidence" value="ECO:0007669"/>
    <property type="project" value="UniProtKB-KW"/>
</dbReference>
<dbReference type="AlphaFoldDB" id="A0AAC8XNC8"/>
<dbReference type="GO" id="GO:0015074">
    <property type="term" value="P:DNA integration"/>
    <property type="evidence" value="ECO:0007669"/>
    <property type="project" value="InterPro"/>
</dbReference>
<keyword evidence="1" id="KW-0233">DNA recombination</keyword>
<dbReference type="InterPro" id="IPR013762">
    <property type="entry name" value="Integrase-like_cat_sf"/>
</dbReference>
<dbReference type="Proteomes" id="UP000061468">
    <property type="component" value="Chromosome"/>
</dbReference>
<accession>A0AAC8XNC8</accession>
<reference evidence="2 3" key="1">
    <citation type="submission" date="2015-12" db="EMBL/GenBank/DDBJ databases">
        <title>Intraspecies pangenome expansion in the marine bacterium Alteromonas.</title>
        <authorList>
            <person name="Lopez-Perez M."/>
            <person name="Rodriguez-Valera F."/>
        </authorList>
    </citation>
    <scope>NUCLEOTIDE SEQUENCE [LARGE SCALE GENOMIC DNA]</scope>
    <source>
        <strain evidence="2 3">UM8</strain>
    </source>
</reference>